<dbReference type="OrthoDB" id="9937422at2"/>
<evidence type="ECO:0000313" key="2">
    <source>
        <dbReference type="Proteomes" id="UP000316905"/>
    </source>
</evidence>
<dbReference type="AlphaFoldDB" id="A0A562QNR1"/>
<sequence>MRNNIISIKPQNQEDRETLEARLSFLQKASLRLLHRNGSKATLLVLERWRSTEDDIQVVFTPGIVEALGEKLDGRQLLDAAMSAAR</sequence>
<accession>A0A562QNR1</accession>
<comment type="caution">
    <text evidence="1">The sequence shown here is derived from an EMBL/GenBank/DDBJ whole genome shotgun (WGS) entry which is preliminary data.</text>
</comment>
<name>A0A562QNR1_9PSED</name>
<protein>
    <submittedName>
        <fullName evidence="1">Uncharacterized protein</fullName>
    </submittedName>
</protein>
<dbReference type="RefSeq" id="WP_145136171.1">
    <property type="nucleotide sequence ID" value="NZ_VLKY01000001.1"/>
</dbReference>
<reference evidence="1 2" key="1">
    <citation type="journal article" date="2015" name="Stand. Genomic Sci.">
        <title>Genomic Encyclopedia of Bacterial and Archaeal Type Strains, Phase III: the genomes of soil and plant-associated and newly described type strains.</title>
        <authorList>
            <person name="Whitman W.B."/>
            <person name="Woyke T."/>
            <person name="Klenk H.P."/>
            <person name="Zhou Y."/>
            <person name="Lilburn T.G."/>
            <person name="Beck B.J."/>
            <person name="De Vos P."/>
            <person name="Vandamme P."/>
            <person name="Eisen J.A."/>
            <person name="Garrity G."/>
            <person name="Hugenholtz P."/>
            <person name="Kyrpides N.C."/>
        </authorList>
    </citation>
    <scope>NUCLEOTIDE SEQUENCE [LARGE SCALE GENOMIC DNA]</scope>
    <source>
        <strain evidence="1 2">CGMCC 1.6858</strain>
    </source>
</reference>
<dbReference type="EMBL" id="VLKY01000001">
    <property type="protein sequence ID" value="TWI58303.1"/>
    <property type="molecule type" value="Genomic_DNA"/>
</dbReference>
<gene>
    <name evidence="1" type="ORF">IQ22_00007</name>
</gene>
<evidence type="ECO:0000313" key="1">
    <source>
        <dbReference type="EMBL" id="TWI58303.1"/>
    </source>
</evidence>
<keyword evidence="2" id="KW-1185">Reference proteome</keyword>
<organism evidence="1 2">
    <name type="scientific">Pseudomonas duriflava</name>
    <dbReference type="NCBI Taxonomy" id="459528"/>
    <lineage>
        <taxon>Bacteria</taxon>
        <taxon>Pseudomonadati</taxon>
        <taxon>Pseudomonadota</taxon>
        <taxon>Gammaproteobacteria</taxon>
        <taxon>Pseudomonadales</taxon>
        <taxon>Pseudomonadaceae</taxon>
        <taxon>Pseudomonas</taxon>
    </lineage>
</organism>
<dbReference type="Proteomes" id="UP000316905">
    <property type="component" value="Unassembled WGS sequence"/>
</dbReference>
<proteinExistence type="predicted"/>